<evidence type="ECO:0000313" key="2">
    <source>
        <dbReference type="EMBL" id="KIL38107.1"/>
    </source>
</evidence>
<dbReference type="Proteomes" id="UP000031967">
    <property type="component" value="Unassembled WGS sequence"/>
</dbReference>
<dbReference type="EMBL" id="JXAK01000076">
    <property type="protein sequence ID" value="KIL38107.1"/>
    <property type="molecule type" value="Genomic_DNA"/>
</dbReference>
<keyword evidence="3" id="KW-1185">Reference proteome</keyword>
<feature type="transmembrane region" description="Helical" evidence="1">
    <location>
        <begin position="129"/>
        <end position="148"/>
    </location>
</feature>
<sequence>MNTNGVIITLIIIGAVIIAIIRQVMPQRIRLLPFVILPAIAGYESYRSLPRPTIPIGQIVECLLIVVAAVMAGAIQAAFTRVYYKSNQLYMCGGFVSLIAWVVLMFFRFIIGLFFQGFGMFTSYQSFEWILWAGVAATFGTRSIILYMKHPEIGGALAEERASRRRRRQR</sequence>
<feature type="transmembrane region" description="Helical" evidence="1">
    <location>
        <begin position="89"/>
        <end position="117"/>
    </location>
</feature>
<keyword evidence="1" id="KW-0472">Membrane</keyword>
<keyword evidence="1" id="KW-0812">Transmembrane</keyword>
<evidence type="ECO:0000313" key="3">
    <source>
        <dbReference type="Proteomes" id="UP000031967"/>
    </source>
</evidence>
<evidence type="ECO:0008006" key="4">
    <source>
        <dbReference type="Google" id="ProtNLM"/>
    </source>
</evidence>
<accession>A0ABR5AB38</accession>
<protein>
    <recommendedName>
        <fullName evidence="4">DUF1453 domain-containing protein</fullName>
    </recommendedName>
</protein>
<gene>
    <name evidence="2" type="ORF">SD70_28570</name>
</gene>
<dbReference type="RefSeq" id="WP_041051925.1">
    <property type="nucleotide sequence ID" value="NZ_JXAK01000076.1"/>
</dbReference>
<comment type="caution">
    <text evidence="2">The sequence shown here is derived from an EMBL/GenBank/DDBJ whole genome shotgun (WGS) entry which is preliminary data.</text>
</comment>
<feature type="transmembrane region" description="Helical" evidence="1">
    <location>
        <begin position="6"/>
        <end position="24"/>
    </location>
</feature>
<proteinExistence type="predicted"/>
<feature type="transmembrane region" description="Helical" evidence="1">
    <location>
        <begin position="55"/>
        <end position="77"/>
    </location>
</feature>
<organism evidence="2 3">
    <name type="scientific">Gordoniibacillus kamchatkensis</name>
    <dbReference type="NCBI Taxonomy" id="1590651"/>
    <lineage>
        <taxon>Bacteria</taxon>
        <taxon>Bacillati</taxon>
        <taxon>Bacillota</taxon>
        <taxon>Bacilli</taxon>
        <taxon>Bacillales</taxon>
        <taxon>Paenibacillaceae</taxon>
        <taxon>Gordoniibacillus</taxon>
    </lineage>
</organism>
<reference evidence="2 3" key="1">
    <citation type="submission" date="2014-12" db="EMBL/GenBank/DDBJ databases">
        <title>Draft genome sequence of Paenibacillus kamchatkensis strain B-2647.</title>
        <authorList>
            <person name="Karlyshev A.V."/>
            <person name="Kudryashova E.B."/>
        </authorList>
    </citation>
    <scope>NUCLEOTIDE SEQUENCE [LARGE SCALE GENOMIC DNA]</scope>
    <source>
        <strain evidence="2 3">VKM B-2647</strain>
    </source>
</reference>
<keyword evidence="1" id="KW-1133">Transmembrane helix</keyword>
<name>A0ABR5AB38_9BACL</name>
<evidence type="ECO:0000256" key="1">
    <source>
        <dbReference type="SAM" id="Phobius"/>
    </source>
</evidence>